<keyword evidence="3" id="KW-0547">Nucleotide-binding</keyword>
<name>A0A3E2TGM6_9FIRM</name>
<dbReference type="GO" id="GO:0008478">
    <property type="term" value="F:pyridoxal kinase activity"/>
    <property type="evidence" value="ECO:0007669"/>
    <property type="project" value="UniProtKB-EC"/>
</dbReference>
<organism evidence="6 7">
    <name type="scientific">Anaerococcus nagyae</name>
    <dbReference type="NCBI Taxonomy" id="1755241"/>
    <lineage>
        <taxon>Bacteria</taxon>
        <taxon>Bacillati</taxon>
        <taxon>Bacillota</taxon>
        <taxon>Tissierellia</taxon>
        <taxon>Tissierellales</taxon>
        <taxon>Peptoniphilaceae</taxon>
        <taxon>Anaerococcus</taxon>
    </lineage>
</organism>
<dbReference type="EC" id="2.7.1.35" evidence="1"/>
<dbReference type="PANTHER" id="PTHR10534">
    <property type="entry name" value="PYRIDOXAL KINASE"/>
    <property type="match status" value="1"/>
</dbReference>
<proteinExistence type="predicted"/>
<dbReference type="SUPFAM" id="SSF53613">
    <property type="entry name" value="Ribokinase-like"/>
    <property type="match status" value="1"/>
</dbReference>
<keyword evidence="4 6" id="KW-0418">Kinase</keyword>
<dbReference type="AlphaFoldDB" id="A0A3E2TGM6"/>
<dbReference type="GO" id="GO:0005829">
    <property type="term" value="C:cytosol"/>
    <property type="evidence" value="ECO:0007669"/>
    <property type="project" value="TreeGrafter"/>
</dbReference>
<evidence type="ECO:0000256" key="1">
    <source>
        <dbReference type="ARBA" id="ARBA00012104"/>
    </source>
</evidence>
<dbReference type="PANTHER" id="PTHR10534:SF2">
    <property type="entry name" value="PYRIDOXAL KINASE"/>
    <property type="match status" value="1"/>
</dbReference>
<evidence type="ECO:0000256" key="4">
    <source>
        <dbReference type="ARBA" id="ARBA00022777"/>
    </source>
</evidence>
<evidence type="ECO:0000313" key="7">
    <source>
        <dbReference type="Proteomes" id="UP000261011"/>
    </source>
</evidence>
<evidence type="ECO:0000313" key="6">
    <source>
        <dbReference type="EMBL" id="RGB75310.1"/>
    </source>
</evidence>
<keyword evidence="5" id="KW-0067">ATP-binding</keyword>
<dbReference type="EMBL" id="QVEU01000006">
    <property type="protein sequence ID" value="RGB75310.1"/>
    <property type="molecule type" value="Genomic_DNA"/>
</dbReference>
<dbReference type="RefSeq" id="WP_117522030.1">
    <property type="nucleotide sequence ID" value="NZ_QVEU01000006.1"/>
</dbReference>
<keyword evidence="7" id="KW-1185">Reference proteome</keyword>
<keyword evidence="2" id="KW-0808">Transferase</keyword>
<dbReference type="InterPro" id="IPR029056">
    <property type="entry name" value="Ribokinase-like"/>
</dbReference>
<dbReference type="GO" id="GO:0009443">
    <property type="term" value="P:pyridoxal 5'-phosphate salvage"/>
    <property type="evidence" value="ECO:0007669"/>
    <property type="project" value="InterPro"/>
</dbReference>
<dbReference type="GO" id="GO:0005524">
    <property type="term" value="F:ATP binding"/>
    <property type="evidence" value="ECO:0007669"/>
    <property type="project" value="UniProtKB-KW"/>
</dbReference>
<sequence length="252" mass="28787">MSNILVINDFVSKGKMAGNMMEPVLTYKGHQTFFLPTALISNDFSAGKVAILDASSYIMDCFKVWDELAFKFDLIFIGYIENNIQKNLIIDYLETRTNNPLVILDPIMGDDGSLYKGVGEEKIEIYKEILPYTDIIMPNFTEANLLSLDKHKNLIKDNKKYIITSVYDESGYYTLGVDKDLHKSYFEKLDLTYAGTGDLMDALFIIYYLENNSFNTAIDLAVDKMSEILKIQKKLIPDSNEIMIESYLSMLD</sequence>
<dbReference type="InterPro" id="IPR004625">
    <property type="entry name" value="PyrdxlKinase"/>
</dbReference>
<accession>A0A3E2TGM6</accession>
<dbReference type="OrthoDB" id="9800808at2"/>
<protein>
    <recommendedName>
        <fullName evidence="1">pyridoxal kinase</fullName>
        <ecNumber evidence="1">2.7.1.35</ecNumber>
    </recommendedName>
</protein>
<gene>
    <name evidence="6" type="ORF">DXA39_07155</name>
</gene>
<comment type="caution">
    <text evidence="6">The sequence shown here is derived from an EMBL/GenBank/DDBJ whole genome shotgun (WGS) entry which is preliminary data.</text>
</comment>
<evidence type="ECO:0000256" key="2">
    <source>
        <dbReference type="ARBA" id="ARBA00022679"/>
    </source>
</evidence>
<evidence type="ECO:0000256" key="5">
    <source>
        <dbReference type="ARBA" id="ARBA00022840"/>
    </source>
</evidence>
<evidence type="ECO:0000256" key="3">
    <source>
        <dbReference type="ARBA" id="ARBA00022741"/>
    </source>
</evidence>
<dbReference type="Gene3D" id="3.40.1190.20">
    <property type="match status" value="1"/>
</dbReference>
<reference evidence="6 7" key="1">
    <citation type="submission" date="2018-08" db="EMBL/GenBank/DDBJ databases">
        <title>A genome reference for cultivated species of the human gut microbiota.</title>
        <authorList>
            <person name="Zou Y."/>
            <person name="Xue W."/>
            <person name="Luo G."/>
        </authorList>
    </citation>
    <scope>NUCLEOTIDE SEQUENCE [LARGE SCALE GENOMIC DNA]</scope>
    <source>
        <strain evidence="6 7">OF01-3</strain>
    </source>
</reference>
<dbReference type="Proteomes" id="UP000261011">
    <property type="component" value="Unassembled WGS sequence"/>
</dbReference>